<dbReference type="Pfam" id="PF08242">
    <property type="entry name" value="Methyltransf_12"/>
    <property type="match status" value="1"/>
</dbReference>
<dbReference type="InterPro" id="IPR029063">
    <property type="entry name" value="SAM-dependent_MTases_sf"/>
</dbReference>
<dbReference type="AlphaFoldDB" id="A0A2V3INT6"/>
<name>A0A2V3INT6_9FLOR</name>
<dbReference type="InterPro" id="IPR013217">
    <property type="entry name" value="Methyltransf_12"/>
</dbReference>
<dbReference type="CDD" id="cd02440">
    <property type="entry name" value="AdoMet_MTases"/>
    <property type="match status" value="1"/>
</dbReference>
<dbReference type="Pfam" id="PF13489">
    <property type="entry name" value="Methyltransf_23"/>
    <property type="match status" value="1"/>
</dbReference>
<dbReference type="SUPFAM" id="SSF53335">
    <property type="entry name" value="S-adenosyl-L-methionine-dependent methyltransferases"/>
    <property type="match status" value="2"/>
</dbReference>
<evidence type="ECO:0000313" key="3">
    <source>
        <dbReference type="Proteomes" id="UP000247409"/>
    </source>
</evidence>
<dbReference type="OrthoDB" id="5984880at2759"/>
<organism evidence="2 3">
    <name type="scientific">Gracilariopsis chorda</name>
    <dbReference type="NCBI Taxonomy" id="448386"/>
    <lineage>
        <taxon>Eukaryota</taxon>
        <taxon>Rhodophyta</taxon>
        <taxon>Florideophyceae</taxon>
        <taxon>Rhodymeniophycidae</taxon>
        <taxon>Gracilariales</taxon>
        <taxon>Gracilariaceae</taxon>
        <taxon>Gracilariopsis</taxon>
    </lineage>
</organism>
<protein>
    <recommendedName>
        <fullName evidence="1">Methyltransferase type 12 domain-containing protein</fullName>
    </recommendedName>
</protein>
<evidence type="ECO:0000259" key="1">
    <source>
        <dbReference type="Pfam" id="PF08242"/>
    </source>
</evidence>
<dbReference type="PANTHER" id="PTHR43591">
    <property type="entry name" value="METHYLTRANSFERASE"/>
    <property type="match status" value="1"/>
</dbReference>
<dbReference type="Proteomes" id="UP000247409">
    <property type="component" value="Unassembled WGS sequence"/>
</dbReference>
<feature type="domain" description="Methyltransferase type 12" evidence="1">
    <location>
        <begin position="58"/>
        <end position="169"/>
    </location>
</feature>
<proteinExistence type="predicted"/>
<reference evidence="2 3" key="1">
    <citation type="journal article" date="2018" name="Mol. Biol. Evol.">
        <title>Analysis of the draft genome of the red seaweed Gracilariopsis chorda provides insights into genome size evolution in Rhodophyta.</title>
        <authorList>
            <person name="Lee J."/>
            <person name="Yang E.C."/>
            <person name="Graf L."/>
            <person name="Yang J.H."/>
            <person name="Qiu H."/>
            <person name="Zel Zion U."/>
            <person name="Chan C.X."/>
            <person name="Stephens T.G."/>
            <person name="Weber A.P.M."/>
            <person name="Boo G.H."/>
            <person name="Boo S.M."/>
            <person name="Kim K.M."/>
            <person name="Shin Y."/>
            <person name="Jung M."/>
            <person name="Lee S.J."/>
            <person name="Yim H.S."/>
            <person name="Lee J.H."/>
            <person name="Bhattacharya D."/>
            <person name="Yoon H.S."/>
        </authorList>
    </citation>
    <scope>NUCLEOTIDE SEQUENCE [LARGE SCALE GENOMIC DNA]</scope>
    <source>
        <strain evidence="2 3">SKKU-2015</strain>
        <tissue evidence="2">Whole body</tissue>
    </source>
</reference>
<keyword evidence="3" id="KW-1185">Reference proteome</keyword>
<evidence type="ECO:0000313" key="2">
    <source>
        <dbReference type="EMBL" id="PXF43751.1"/>
    </source>
</evidence>
<comment type="caution">
    <text evidence="2">The sequence shown here is derived from an EMBL/GenBank/DDBJ whole genome shotgun (WGS) entry which is preliminary data.</text>
</comment>
<dbReference type="EMBL" id="NBIV01000112">
    <property type="protein sequence ID" value="PXF43751.1"/>
    <property type="molecule type" value="Genomic_DNA"/>
</dbReference>
<sequence>MKQAILAPPLSEGHYVPLYDLRREASSMTSNSISWLRLKTPSFLSQSQPTSHDTFKVLSVGAGPGDIDVSFLRELHETISQRFTNSWKHVHYVALEPNPTYCERLRQRFAHARFDPSTVRVTVHNDRFESFEDTGNTYDIVLFAQVLYYFENVALALQRARYLTRSNGAILVFHLSHTCIADIISEIIQPFTNEKMQVLNSTDVENVLRLMAAPYHYQELDAGLDVSECLRLSKTGLNIMSFCVERDLRAVPAEQLACLANAFREKATLQPNGRFVLKDPVGIFTVKPMPEFVKLAYDTDKVEDYRVLGRQVAWGKLLKSVVPHEKVDLKLLDVACGRGRWLSAFSMYAPGRFNSLKIGLDVLDISHISVEQITHVVAPPFKLNSRYVSRIQDACLDQSTYDVVWSMHGLYAVPIEDLAAVLSKMIMALRESGVCMIALATRKSFYLTMPEAYTESVMSREHRPRRMTSAEDVTQVLRQLGFAFKLRTLVYEERIDARSEADCRAYVVQESMFNSFNADNSGKLEHFSETTTQSRTSDEGIMQIPAVQQHLRKFLRGDAYYFPQEVQLISFGKRAVLDALPDDVGVYC</sequence>
<dbReference type="Gene3D" id="3.40.50.150">
    <property type="entry name" value="Vaccinia Virus protein VP39"/>
    <property type="match status" value="2"/>
</dbReference>
<gene>
    <name evidence="2" type="ORF">BWQ96_06483</name>
</gene>
<accession>A0A2V3INT6</accession>